<keyword evidence="3" id="KW-1185">Reference proteome</keyword>
<feature type="transmembrane region" description="Helical" evidence="1">
    <location>
        <begin position="29"/>
        <end position="47"/>
    </location>
</feature>
<evidence type="ECO:0008006" key="4">
    <source>
        <dbReference type="Google" id="ProtNLM"/>
    </source>
</evidence>
<dbReference type="AlphaFoldDB" id="A0A7W7YCD9"/>
<feature type="transmembrane region" description="Helical" evidence="1">
    <location>
        <begin position="90"/>
        <end position="111"/>
    </location>
</feature>
<organism evidence="2 3">
    <name type="scientific">Prosthecobacter vanneervenii</name>
    <dbReference type="NCBI Taxonomy" id="48466"/>
    <lineage>
        <taxon>Bacteria</taxon>
        <taxon>Pseudomonadati</taxon>
        <taxon>Verrucomicrobiota</taxon>
        <taxon>Verrucomicrobiia</taxon>
        <taxon>Verrucomicrobiales</taxon>
        <taxon>Verrucomicrobiaceae</taxon>
        <taxon>Prosthecobacter</taxon>
    </lineage>
</organism>
<evidence type="ECO:0000313" key="3">
    <source>
        <dbReference type="Proteomes" id="UP000590740"/>
    </source>
</evidence>
<gene>
    <name evidence="2" type="ORF">HNQ65_003219</name>
</gene>
<reference evidence="2 3" key="1">
    <citation type="submission" date="2020-08" db="EMBL/GenBank/DDBJ databases">
        <title>Genomic Encyclopedia of Type Strains, Phase IV (KMG-IV): sequencing the most valuable type-strain genomes for metagenomic binning, comparative biology and taxonomic classification.</title>
        <authorList>
            <person name="Goeker M."/>
        </authorList>
    </citation>
    <scope>NUCLEOTIDE SEQUENCE [LARGE SCALE GENOMIC DNA]</scope>
    <source>
        <strain evidence="2 3">DSM 12252</strain>
    </source>
</reference>
<dbReference type="EMBL" id="JACHIG010000006">
    <property type="protein sequence ID" value="MBB5033631.1"/>
    <property type="molecule type" value="Genomic_DNA"/>
</dbReference>
<evidence type="ECO:0000256" key="1">
    <source>
        <dbReference type="SAM" id="Phobius"/>
    </source>
</evidence>
<name>A0A7W7YCD9_9BACT</name>
<proteinExistence type="predicted"/>
<dbReference type="RefSeq" id="WP_184340618.1">
    <property type="nucleotide sequence ID" value="NZ_JACHIG010000006.1"/>
</dbReference>
<feature type="transmembrane region" description="Helical" evidence="1">
    <location>
        <begin position="67"/>
        <end position="84"/>
    </location>
</feature>
<dbReference type="Proteomes" id="UP000590740">
    <property type="component" value="Unassembled WGS sequence"/>
</dbReference>
<protein>
    <recommendedName>
        <fullName evidence="4">DUF3147 family protein</fullName>
    </recommendedName>
</protein>
<sequence length="119" mass="13519">MTLKIIIKYLLSAGIITLVSEMVKRSDKLGALLAALPFVSIITLFWVHYESAPEVRAQKTADHMYYIFWYVLPTLPMFLLFPAFQRWWGFYGALGGSAVLTLLLFALLRAISARFGLML</sequence>
<keyword evidence="1" id="KW-0812">Transmembrane</keyword>
<keyword evidence="1" id="KW-0472">Membrane</keyword>
<accession>A0A7W7YCD9</accession>
<evidence type="ECO:0000313" key="2">
    <source>
        <dbReference type="EMBL" id="MBB5033631.1"/>
    </source>
</evidence>
<comment type="caution">
    <text evidence="2">The sequence shown here is derived from an EMBL/GenBank/DDBJ whole genome shotgun (WGS) entry which is preliminary data.</text>
</comment>
<keyword evidence="1" id="KW-1133">Transmembrane helix</keyword>